<evidence type="ECO:0000256" key="2">
    <source>
        <dbReference type="PROSITE-ProRule" id="PRU01363"/>
    </source>
</evidence>
<feature type="region of interest" description="C-terminal hotdog fold" evidence="2">
    <location>
        <begin position="162"/>
        <end position="299"/>
    </location>
</feature>
<dbReference type="PANTHER" id="PTHR43775">
    <property type="entry name" value="FATTY ACID SYNTHASE"/>
    <property type="match status" value="1"/>
</dbReference>
<feature type="region of interest" description="N-terminal hotdog fold" evidence="2">
    <location>
        <begin position="21"/>
        <end position="150"/>
    </location>
</feature>
<dbReference type="InterPro" id="IPR049551">
    <property type="entry name" value="PKS_DH_C"/>
</dbReference>
<gene>
    <name evidence="4" type="ORF">ETD83_41785</name>
</gene>
<feature type="active site" description="Proton donor; for dehydratase activity" evidence="2">
    <location>
        <position position="223"/>
    </location>
</feature>
<dbReference type="SUPFAM" id="SSF51735">
    <property type="entry name" value="NAD(P)-binding Rossmann-fold domains"/>
    <property type="match status" value="1"/>
</dbReference>
<feature type="non-terminal residue" evidence="4">
    <location>
        <position position="1"/>
    </location>
</feature>
<reference evidence="4 5" key="1">
    <citation type="submission" date="2019-05" db="EMBL/GenBank/DDBJ databases">
        <title>Draft genome sequence of Actinomadura sp. 14C53.</title>
        <authorList>
            <person name="Saricaoglu S."/>
            <person name="Isik K."/>
        </authorList>
    </citation>
    <scope>NUCLEOTIDE SEQUENCE [LARGE SCALE GENOMIC DNA]</scope>
    <source>
        <strain evidence="4 5">14C53</strain>
    </source>
</reference>
<dbReference type="InterPro" id="IPR050091">
    <property type="entry name" value="PKS_NRPS_Biosynth_Enz"/>
</dbReference>
<keyword evidence="1" id="KW-0808">Transferase</keyword>
<feature type="active site" description="Proton acceptor; for dehydratase activity" evidence="2">
    <location>
        <position position="53"/>
    </location>
</feature>
<protein>
    <submittedName>
        <fullName evidence="4">Polyketide synthase</fullName>
    </submittedName>
</protein>
<dbReference type="InterPro" id="IPR049552">
    <property type="entry name" value="PKS_DH_N"/>
</dbReference>
<dbReference type="Pfam" id="PF21089">
    <property type="entry name" value="PKS_DH_N"/>
    <property type="match status" value="1"/>
</dbReference>
<name>A0A5C4IXW4_9ACTN</name>
<dbReference type="PANTHER" id="PTHR43775:SF51">
    <property type="entry name" value="INACTIVE PHENOLPHTHIOCEROL SYNTHESIS POLYKETIDE SYNTHASE TYPE I PKS1-RELATED"/>
    <property type="match status" value="1"/>
</dbReference>
<organism evidence="4 5">
    <name type="scientific">Actinomadura soli</name>
    <dbReference type="NCBI Taxonomy" id="2508997"/>
    <lineage>
        <taxon>Bacteria</taxon>
        <taxon>Bacillati</taxon>
        <taxon>Actinomycetota</taxon>
        <taxon>Actinomycetes</taxon>
        <taxon>Streptosporangiales</taxon>
        <taxon>Thermomonosporaceae</taxon>
        <taxon>Actinomadura</taxon>
    </lineage>
</organism>
<dbReference type="InterPro" id="IPR020807">
    <property type="entry name" value="PKS_DH"/>
</dbReference>
<dbReference type="Gene3D" id="3.40.50.11460">
    <property type="match status" value="1"/>
</dbReference>
<evidence type="ECO:0000313" key="4">
    <source>
        <dbReference type="EMBL" id="TMQ80457.1"/>
    </source>
</evidence>
<sequence length="492" mass="51726">YWLATTPTTDATHLGLTPVNHPLLGGMTRLADGDGLLLSGRLSARTHPWLAQHLIAGSALLPGSALVDLAIAAGDRAGLGVLRELVLAKPLHLPDEGIRVQLTVGTPDDSGECSVTIHSHRDTAADGPPGDEGEWTLHASGVLSNADRPGPVEQGVWPPPGARPLAHEGLYERLTDLGYDYGSAFRGLQAVWESGTDLYAEVALPEELHEQAAEYGIHPALLDAALHALLLDAADTPDELRLPFSYDGVALHAWGATRLRVHLSTKNNSVALTATDPTGQPVLSVDSVTMRSVTADRITTRAAAPDGLYRLVWQPIQTTDSTPAGRWAVLGSQVAGLTAVPYQDLDALDAALAAGDPAPNVLVLPYRTADEQLDAAAATRNAVREMLETVQRALADERLGAATFLLLTNSAVGVMPGEDVEDLPAAAVHGLMRTAASEHPGRFALLDIHGDHPAGAIDTAAATALSHQLPVALRDATLYGPHLTRTPSPHHT</sequence>
<dbReference type="Gene3D" id="3.10.129.110">
    <property type="entry name" value="Polyketide synthase dehydratase"/>
    <property type="match status" value="1"/>
</dbReference>
<dbReference type="SMART" id="SM00826">
    <property type="entry name" value="PKS_DH"/>
    <property type="match status" value="1"/>
</dbReference>
<dbReference type="GO" id="GO:0004312">
    <property type="term" value="F:fatty acid synthase activity"/>
    <property type="evidence" value="ECO:0007669"/>
    <property type="project" value="TreeGrafter"/>
</dbReference>
<dbReference type="InterPro" id="IPR042104">
    <property type="entry name" value="PKS_dehydratase_sf"/>
</dbReference>
<evidence type="ECO:0000313" key="5">
    <source>
        <dbReference type="Proteomes" id="UP000309174"/>
    </source>
</evidence>
<comment type="caution">
    <text evidence="4">The sequence shown here is derived from an EMBL/GenBank/DDBJ whole genome shotgun (WGS) entry which is preliminary data.</text>
</comment>
<dbReference type="PROSITE" id="PS52019">
    <property type="entry name" value="PKS_MFAS_DH"/>
    <property type="match status" value="1"/>
</dbReference>
<dbReference type="GO" id="GO:0006633">
    <property type="term" value="P:fatty acid biosynthetic process"/>
    <property type="evidence" value="ECO:0007669"/>
    <property type="project" value="TreeGrafter"/>
</dbReference>
<dbReference type="EMBL" id="VCKW01000555">
    <property type="protein sequence ID" value="TMQ80457.1"/>
    <property type="molecule type" value="Genomic_DNA"/>
</dbReference>
<dbReference type="InterPro" id="IPR036291">
    <property type="entry name" value="NAD(P)-bd_dom_sf"/>
</dbReference>
<proteinExistence type="predicted"/>
<dbReference type="Pfam" id="PF14765">
    <property type="entry name" value="PS-DH"/>
    <property type="match status" value="1"/>
</dbReference>
<keyword evidence="5" id="KW-1185">Reference proteome</keyword>
<dbReference type="Pfam" id="PF22953">
    <property type="entry name" value="SpnB_Rossmann"/>
    <property type="match status" value="1"/>
</dbReference>
<feature type="non-terminal residue" evidence="4">
    <location>
        <position position="492"/>
    </location>
</feature>
<dbReference type="InterPro" id="IPR055123">
    <property type="entry name" value="SpnB-like_Rossmann"/>
</dbReference>
<evidence type="ECO:0000256" key="1">
    <source>
        <dbReference type="ARBA" id="ARBA00022679"/>
    </source>
</evidence>
<dbReference type="RefSeq" id="WP_171064754.1">
    <property type="nucleotide sequence ID" value="NZ_VCKW01000555.1"/>
</dbReference>
<dbReference type="InterPro" id="IPR049900">
    <property type="entry name" value="PKS_mFAS_DH"/>
</dbReference>
<dbReference type="Proteomes" id="UP000309174">
    <property type="component" value="Unassembled WGS sequence"/>
</dbReference>
<feature type="domain" description="PKS/mFAS DH" evidence="3">
    <location>
        <begin position="21"/>
        <end position="299"/>
    </location>
</feature>
<accession>A0A5C4IXW4</accession>
<dbReference type="AlphaFoldDB" id="A0A5C4IXW4"/>
<evidence type="ECO:0000259" key="3">
    <source>
        <dbReference type="PROSITE" id="PS52019"/>
    </source>
</evidence>